<evidence type="ECO:0000313" key="3">
    <source>
        <dbReference type="Proteomes" id="UP000518752"/>
    </source>
</evidence>
<proteinExistence type="predicted"/>
<gene>
    <name evidence="2" type="ORF">D9757_010763</name>
</gene>
<dbReference type="AlphaFoldDB" id="A0A8H5M2P7"/>
<reference evidence="2 3" key="1">
    <citation type="journal article" date="2020" name="ISME J.">
        <title>Uncovering the hidden diversity of litter-decomposition mechanisms in mushroom-forming fungi.</title>
        <authorList>
            <person name="Floudas D."/>
            <person name="Bentzer J."/>
            <person name="Ahren D."/>
            <person name="Johansson T."/>
            <person name="Persson P."/>
            <person name="Tunlid A."/>
        </authorList>
    </citation>
    <scope>NUCLEOTIDE SEQUENCE [LARGE SCALE GENOMIC DNA]</scope>
    <source>
        <strain evidence="2 3">CBS 406.79</strain>
    </source>
</reference>
<protein>
    <submittedName>
        <fullName evidence="2">Uncharacterized protein</fullName>
    </submittedName>
</protein>
<evidence type="ECO:0000256" key="1">
    <source>
        <dbReference type="SAM" id="MobiDB-lite"/>
    </source>
</evidence>
<organism evidence="2 3">
    <name type="scientific">Collybiopsis confluens</name>
    <dbReference type="NCBI Taxonomy" id="2823264"/>
    <lineage>
        <taxon>Eukaryota</taxon>
        <taxon>Fungi</taxon>
        <taxon>Dikarya</taxon>
        <taxon>Basidiomycota</taxon>
        <taxon>Agaricomycotina</taxon>
        <taxon>Agaricomycetes</taxon>
        <taxon>Agaricomycetidae</taxon>
        <taxon>Agaricales</taxon>
        <taxon>Marasmiineae</taxon>
        <taxon>Omphalotaceae</taxon>
        <taxon>Collybiopsis</taxon>
    </lineage>
</organism>
<dbReference type="OrthoDB" id="6109at2759"/>
<feature type="region of interest" description="Disordered" evidence="1">
    <location>
        <begin position="63"/>
        <end position="91"/>
    </location>
</feature>
<dbReference type="EMBL" id="JAACJN010000074">
    <property type="protein sequence ID" value="KAF5378683.1"/>
    <property type="molecule type" value="Genomic_DNA"/>
</dbReference>
<keyword evidence="3" id="KW-1185">Reference proteome</keyword>
<accession>A0A8H5M2P7</accession>
<feature type="region of interest" description="Disordered" evidence="1">
    <location>
        <begin position="202"/>
        <end position="244"/>
    </location>
</feature>
<evidence type="ECO:0000313" key="2">
    <source>
        <dbReference type="EMBL" id="KAF5378683.1"/>
    </source>
</evidence>
<dbReference type="Proteomes" id="UP000518752">
    <property type="component" value="Unassembled WGS sequence"/>
</dbReference>
<name>A0A8H5M2P7_9AGAR</name>
<sequence length="244" mass="26379">MFGRTNTGCRAFEYWGATRIDELQERVGSKDAKNALLEWKPFLVWIVSCRLFLPFSASTPSPAGPSLAPGCDPHPLLRPSRARREQRHPLEGSQATFVSDTTLLIVLADGDVYTVMLAMDGKAASGIDISKVPVGKTECTAAAAVGEEHELVLVGSTQGLSVLFQTGLVEVEVVEEGANGNVDGDADMKTIPSSSTLYYDEDIYGPSSTSGTAERPPTKRHLLINPTTARVYPPPPHNEPRNWN</sequence>
<comment type="caution">
    <text evidence="2">The sequence shown here is derived from an EMBL/GenBank/DDBJ whole genome shotgun (WGS) entry which is preliminary data.</text>
</comment>